<feature type="compositionally biased region" description="Basic residues" evidence="2">
    <location>
        <begin position="371"/>
        <end position="412"/>
    </location>
</feature>
<sequence>MDLTREERMRSRMRGAARHQVQNADFGSLFTIPGIAPQPEPEPEAEPESSEPAGPSSEPSAPSAPSHAPSPAPSLVQRTNPNTSAKRRRLDSEGTAAPIPRSHSPTQPPPAQSGSASRRSQRLSRSPINQDPYDLENAPGPTDEDEAVRKPTPPSRPTAIRAPGSRPAAPISAVQNAPLQSSPLPTVQLSEEVGESPADQPGSGQRRRFRAKNAITSSALLQSALRADDNDTADRLMQSSSPLSRKSRKSVAETAASRTSTRTSLRRSARLSGSSDDEVNELSSDMLAPVEEASPTGIPEEHEPTEAEVAEIEESIIDQAGPDETAEMEAAEEVDDREAARRLGRKRQRRSIPAVSPELISDDVAEEPSAKRPRKPQPPKTKKRSPAKQKQPKAPRAKPSKPSKPAAARRTKTGGAGGPPVPVKIQRFSKPRRLDEDDADADDVLNTEIPFANRGGVNAVDVLAQMCEEIIDASLQSLKDAFSNAQDAATKKELRTKMRALEAFQEELRTRLLEHTIALDTLFALKRRVREAQKEKLKLRERIIQIRAEREQVALRMDAVRVKHDEDSKEALHNINVSSAMHDIELAIEQGRAAAELSVKDQKTADLSNLELLISRVTEQACSVGPSGGTLKQIRSFNAFLERAAAVL</sequence>
<keyword evidence="1" id="KW-0175">Coiled coil</keyword>
<accession>A0A194W390</accession>
<dbReference type="AlphaFoldDB" id="A0A194W390"/>
<feature type="compositionally biased region" description="Basic and acidic residues" evidence="2">
    <location>
        <begin position="1"/>
        <end position="10"/>
    </location>
</feature>
<reference evidence="4" key="1">
    <citation type="submission" date="2014-12" db="EMBL/GenBank/DDBJ databases">
        <title>Genome Sequence of Valsa Canker Pathogens Uncovers a Specific Adaption of Colonization on Woody Bark.</title>
        <authorList>
            <person name="Yin Z."/>
            <person name="Liu H."/>
            <person name="Gao X."/>
            <person name="Li Z."/>
            <person name="Song N."/>
            <person name="Ke X."/>
            <person name="Dai Q."/>
            <person name="Wu Y."/>
            <person name="Sun Y."/>
            <person name="Xu J.-R."/>
            <person name="Kang Z.K."/>
            <person name="Wang L."/>
            <person name="Huang L."/>
        </authorList>
    </citation>
    <scope>NUCLEOTIDE SEQUENCE [LARGE SCALE GENOMIC DNA]</scope>
    <source>
        <strain evidence="4">03-8</strain>
    </source>
</reference>
<feature type="compositionally biased region" description="Acidic residues" evidence="2">
    <location>
        <begin position="324"/>
        <end position="336"/>
    </location>
</feature>
<dbReference type="OrthoDB" id="5377952at2759"/>
<dbReference type="Pfam" id="PF20994">
    <property type="entry name" value="CENPU"/>
    <property type="match status" value="1"/>
</dbReference>
<feature type="compositionally biased region" description="Polar residues" evidence="2">
    <location>
        <begin position="173"/>
        <end position="189"/>
    </location>
</feature>
<evidence type="ECO:0000259" key="3">
    <source>
        <dbReference type="Pfam" id="PF20994"/>
    </source>
</evidence>
<evidence type="ECO:0000256" key="2">
    <source>
        <dbReference type="SAM" id="MobiDB-lite"/>
    </source>
</evidence>
<dbReference type="SMR" id="A0A194W390"/>
<feature type="compositionally biased region" description="Low complexity" evidence="2">
    <location>
        <begin position="50"/>
        <end position="69"/>
    </location>
</feature>
<keyword evidence="5" id="KW-1185">Reference proteome</keyword>
<feature type="compositionally biased region" description="Acidic residues" evidence="2">
    <location>
        <begin position="306"/>
        <end position="316"/>
    </location>
</feature>
<dbReference type="InterPro" id="IPR048743">
    <property type="entry name" value="AME1"/>
</dbReference>
<feature type="domain" description="Inner kinetochore subunit AME1" evidence="3">
    <location>
        <begin position="453"/>
        <end position="643"/>
    </location>
</feature>
<evidence type="ECO:0000256" key="1">
    <source>
        <dbReference type="SAM" id="Coils"/>
    </source>
</evidence>
<organism evidence="4 5">
    <name type="scientific">Cytospora mali</name>
    <name type="common">Apple Valsa canker fungus</name>
    <name type="synonym">Valsa mali</name>
    <dbReference type="NCBI Taxonomy" id="578113"/>
    <lineage>
        <taxon>Eukaryota</taxon>
        <taxon>Fungi</taxon>
        <taxon>Dikarya</taxon>
        <taxon>Ascomycota</taxon>
        <taxon>Pezizomycotina</taxon>
        <taxon>Sordariomycetes</taxon>
        <taxon>Sordariomycetidae</taxon>
        <taxon>Diaporthales</taxon>
        <taxon>Cytosporaceae</taxon>
        <taxon>Cytospora</taxon>
    </lineage>
</organism>
<dbReference type="PRINTS" id="PR01217">
    <property type="entry name" value="PRICHEXTENSN"/>
</dbReference>
<evidence type="ECO:0000313" key="5">
    <source>
        <dbReference type="Proteomes" id="UP000078559"/>
    </source>
</evidence>
<dbReference type="EMBL" id="CM003103">
    <property type="protein sequence ID" value="KUI70505.1"/>
    <property type="molecule type" value="Genomic_DNA"/>
</dbReference>
<gene>
    <name evidence="4" type="ORF">VM1G_06026</name>
</gene>
<feature type="region of interest" description="Disordered" evidence="2">
    <location>
        <begin position="1"/>
        <end position="438"/>
    </location>
</feature>
<feature type="coiled-coil region" evidence="1">
    <location>
        <begin position="491"/>
        <end position="549"/>
    </location>
</feature>
<name>A0A194W390_CYTMA</name>
<protein>
    <recommendedName>
        <fullName evidence="3">Inner kinetochore subunit AME1 domain-containing protein</fullName>
    </recommendedName>
</protein>
<feature type="compositionally biased region" description="Low complexity" evidence="2">
    <location>
        <begin position="112"/>
        <end position="127"/>
    </location>
</feature>
<proteinExistence type="predicted"/>
<dbReference type="Proteomes" id="UP000078559">
    <property type="component" value="Chromosome 6"/>
</dbReference>
<feature type="compositionally biased region" description="Low complexity" evidence="2">
    <location>
        <begin position="254"/>
        <end position="263"/>
    </location>
</feature>
<evidence type="ECO:0000313" key="4">
    <source>
        <dbReference type="EMBL" id="KUI70505.1"/>
    </source>
</evidence>